<gene>
    <name evidence="7" type="ORF">IMSHALPRED_010313</name>
</gene>
<evidence type="ECO:0000256" key="4">
    <source>
        <dbReference type="ARBA" id="ARBA00023242"/>
    </source>
</evidence>
<dbReference type="PANTHER" id="PTHR13237:SF8">
    <property type="entry name" value="SOMETHING ABOUT SILENCING PROTEIN 10"/>
    <property type="match status" value="1"/>
</dbReference>
<keyword evidence="4" id="KW-0539">Nucleus</keyword>
<dbReference type="Proteomes" id="UP000664534">
    <property type="component" value="Unassembled WGS sequence"/>
</dbReference>
<feature type="region of interest" description="Disordered" evidence="5">
    <location>
        <begin position="612"/>
        <end position="634"/>
    </location>
</feature>
<comment type="subcellular location">
    <subcellularLocation>
        <location evidence="1">Nucleus</location>
    </subcellularLocation>
</comment>
<feature type="compositionally biased region" description="Basic and acidic residues" evidence="5">
    <location>
        <begin position="360"/>
        <end position="382"/>
    </location>
</feature>
<feature type="compositionally biased region" description="Basic and acidic residues" evidence="5">
    <location>
        <begin position="485"/>
        <end position="529"/>
    </location>
</feature>
<dbReference type="OrthoDB" id="1924577at2759"/>
<reference evidence="7" key="1">
    <citation type="submission" date="2021-03" db="EMBL/GenBank/DDBJ databases">
        <authorList>
            <person name="Tagirdzhanova G."/>
        </authorList>
    </citation>
    <scope>NUCLEOTIDE SEQUENCE</scope>
</reference>
<feature type="compositionally biased region" description="Low complexity" evidence="5">
    <location>
        <begin position="393"/>
        <end position="403"/>
    </location>
</feature>
<comment type="caution">
    <text evidence="7">The sequence shown here is derived from an EMBL/GenBank/DDBJ whole genome shotgun (WGS) entry which is preliminary data.</text>
</comment>
<dbReference type="Pfam" id="PF04000">
    <property type="entry name" value="Sas10_Utp3"/>
    <property type="match status" value="1"/>
</dbReference>
<evidence type="ECO:0000256" key="3">
    <source>
        <dbReference type="ARBA" id="ARBA00022553"/>
    </source>
</evidence>
<keyword evidence="8" id="KW-1185">Reference proteome</keyword>
<feature type="domain" description="Sas10 C-terminal" evidence="6">
    <location>
        <begin position="598"/>
        <end position="672"/>
    </location>
</feature>
<dbReference type="GO" id="GO:0032040">
    <property type="term" value="C:small-subunit processome"/>
    <property type="evidence" value="ECO:0007669"/>
    <property type="project" value="TreeGrafter"/>
</dbReference>
<feature type="compositionally biased region" description="Basic residues" evidence="5">
    <location>
        <begin position="614"/>
        <end position="630"/>
    </location>
</feature>
<feature type="region of interest" description="Disordered" evidence="5">
    <location>
        <begin position="427"/>
        <end position="557"/>
    </location>
</feature>
<comment type="similarity">
    <text evidence="2">Belongs to the SAS10 family.</text>
</comment>
<feature type="compositionally biased region" description="Basic and acidic residues" evidence="5">
    <location>
        <begin position="41"/>
        <end position="51"/>
    </location>
</feature>
<feature type="compositionally biased region" description="Acidic residues" evidence="5">
    <location>
        <begin position="66"/>
        <end position="77"/>
    </location>
</feature>
<feature type="compositionally biased region" description="Basic and acidic residues" evidence="5">
    <location>
        <begin position="543"/>
        <end position="552"/>
    </location>
</feature>
<feature type="compositionally biased region" description="Acidic residues" evidence="5">
    <location>
        <begin position="119"/>
        <end position="129"/>
    </location>
</feature>
<evidence type="ECO:0000313" key="7">
    <source>
        <dbReference type="EMBL" id="CAF9935671.1"/>
    </source>
</evidence>
<organism evidence="7 8">
    <name type="scientific">Imshaugia aleurites</name>
    <dbReference type="NCBI Taxonomy" id="172621"/>
    <lineage>
        <taxon>Eukaryota</taxon>
        <taxon>Fungi</taxon>
        <taxon>Dikarya</taxon>
        <taxon>Ascomycota</taxon>
        <taxon>Pezizomycotina</taxon>
        <taxon>Lecanoromycetes</taxon>
        <taxon>OSLEUM clade</taxon>
        <taxon>Lecanoromycetidae</taxon>
        <taxon>Lecanorales</taxon>
        <taxon>Lecanorineae</taxon>
        <taxon>Parmeliaceae</taxon>
        <taxon>Imshaugia</taxon>
    </lineage>
</organism>
<feature type="region of interest" description="Disordered" evidence="5">
    <location>
        <begin position="31"/>
        <end position="137"/>
    </location>
</feature>
<evidence type="ECO:0000256" key="1">
    <source>
        <dbReference type="ARBA" id="ARBA00004123"/>
    </source>
</evidence>
<dbReference type="EMBL" id="CAJPDT010000085">
    <property type="protein sequence ID" value="CAF9935671.1"/>
    <property type="molecule type" value="Genomic_DNA"/>
</dbReference>
<feature type="compositionally biased region" description="Basic residues" evidence="5">
    <location>
        <begin position="383"/>
        <end position="392"/>
    </location>
</feature>
<keyword evidence="3" id="KW-0597">Phosphoprotein</keyword>
<feature type="region of interest" description="Disordered" evidence="5">
    <location>
        <begin position="351"/>
        <end position="403"/>
    </location>
</feature>
<proteinExistence type="inferred from homology"/>
<accession>A0A8H3G3S8</accession>
<evidence type="ECO:0000256" key="2">
    <source>
        <dbReference type="ARBA" id="ARBA00010979"/>
    </source>
</evidence>
<evidence type="ECO:0000259" key="6">
    <source>
        <dbReference type="Pfam" id="PF09368"/>
    </source>
</evidence>
<dbReference type="PANTHER" id="PTHR13237">
    <property type="entry name" value="SOMETHING ABOUT SILENCING PROTEIN 10-RELATED"/>
    <property type="match status" value="1"/>
</dbReference>
<protein>
    <recommendedName>
        <fullName evidence="6">Sas10 C-terminal domain-containing protein</fullName>
    </recommendedName>
</protein>
<dbReference type="InterPro" id="IPR018972">
    <property type="entry name" value="Sas10_C_dom"/>
</dbReference>
<dbReference type="GO" id="GO:0000462">
    <property type="term" value="P:maturation of SSU-rRNA from tricistronic rRNA transcript (SSU-rRNA, 5.8S rRNA, LSU-rRNA)"/>
    <property type="evidence" value="ECO:0007669"/>
    <property type="project" value="TreeGrafter"/>
</dbReference>
<dbReference type="AlphaFoldDB" id="A0A8H3G3S8"/>
<dbReference type="InterPro" id="IPR007146">
    <property type="entry name" value="Sas10/Utp3/C1D"/>
</dbReference>
<sequence length="672" mass="73786">MGKKRKASGWPFGRDELRELNEADSKLRINTYEDVPDSEDEFHINRDKILLEEGPAQKRQRKIQEEEALLEPSDEEVLASSEHVSDDDNDIDDGREFSGTPGQKGSARPAKGSQISDSEVSDASEEEDMGAWGTSRNDYYNADTIETEADALEEEAEARRLQQKQLQGMTEADFGFDEAEWLRAGKNGEDEDDDDGDNVIQEVLPKFQITDAMGPEERLGVLTTSYPEFEPLAKEFLTLQAVFDDSKTAAIAAIAVQQHMDAKGRQPPMTEHTVTPIAAVKHGALSAYLAALSMYFALLTSGQADSEGKLSAMPSEQLRDHTVMETLVQCRDLWEKLKNVAVPVIDVETVPEPNGHATHSKSDEIKAVEGPNNDKEEMVDLPKRKKKHKSKAQKAAVAAQVKADTLRAERLRKTEEELASLSALTAPSKISSKASKRSVKTTAGSKDSDSDFGEQTALTPHEAAEKAKRKKSLRFYTSQIAQKANKRDAAGRDAGGDADLPYRERLKDRQARLNAEAEARGKKPKESTKGEALGGASDEDDDAAARDLRDGSGSEDYYDLVTSRAADKKASKAAIAAAHAQAEEQGGVVRVVEEETADGKRAISYAIEKNKGLAPRRKKDVRNPRVKKRKKFEEKKKKLGSIRQIYKGGEGRGGYGGEKTGISTRLVKSVKL</sequence>
<evidence type="ECO:0000256" key="5">
    <source>
        <dbReference type="SAM" id="MobiDB-lite"/>
    </source>
</evidence>
<dbReference type="Pfam" id="PF09368">
    <property type="entry name" value="Sas10"/>
    <property type="match status" value="1"/>
</dbReference>
<name>A0A8H3G3S8_9LECA</name>
<evidence type="ECO:0000313" key="8">
    <source>
        <dbReference type="Proteomes" id="UP000664534"/>
    </source>
</evidence>